<feature type="compositionally biased region" description="Basic and acidic residues" evidence="1">
    <location>
        <begin position="67"/>
        <end position="81"/>
    </location>
</feature>
<organism evidence="2 3">
    <name type="scientific">Phytophthora infestans</name>
    <name type="common">Potato late blight agent</name>
    <name type="synonym">Botrytis infestans</name>
    <dbReference type="NCBI Taxonomy" id="4787"/>
    <lineage>
        <taxon>Eukaryota</taxon>
        <taxon>Sar</taxon>
        <taxon>Stramenopiles</taxon>
        <taxon>Oomycota</taxon>
        <taxon>Peronosporomycetes</taxon>
        <taxon>Peronosporales</taxon>
        <taxon>Peronosporaceae</taxon>
        <taxon>Phytophthora</taxon>
    </lineage>
</organism>
<evidence type="ECO:0000313" key="3">
    <source>
        <dbReference type="Proteomes" id="UP000704712"/>
    </source>
</evidence>
<feature type="region of interest" description="Disordered" evidence="1">
    <location>
        <begin position="17"/>
        <end position="134"/>
    </location>
</feature>
<protein>
    <submittedName>
        <fullName evidence="2">Uncharacterized protein</fullName>
    </submittedName>
</protein>
<reference evidence="2" key="1">
    <citation type="submission" date="2020-03" db="EMBL/GenBank/DDBJ databases">
        <title>Hybrid Assembly of Korean Phytophthora infestans isolates.</title>
        <authorList>
            <person name="Prokchorchik M."/>
            <person name="Lee Y."/>
            <person name="Seo J."/>
            <person name="Cho J.-H."/>
            <person name="Park Y.-E."/>
            <person name="Jang D.-C."/>
            <person name="Im J.-S."/>
            <person name="Choi J.-G."/>
            <person name="Park H.-J."/>
            <person name="Lee G.-B."/>
            <person name="Lee Y.-G."/>
            <person name="Hong S.-Y."/>
            <person name="Cho K."/>
            <person name="Sohn K.H."/>
        </authorList>
    </citation>
    <scope>NUCLEOTIDE SEQUENCE</scope>
    <source>
        <strain evidence="2">KR_2_A2</strain>
    </source>
</reference>
<evidence type="ECO:0000256" key="1">
    <source>
        <dbReference type="SAM" id="MobiDB-lite"/>
    </source>
</evidence>
<accession>A0A8S9TLK0</accession>
<sequence>MVRTKNTASILRALDMEVSSSSSSDADNLLDDAELQVSSGSMMMTETVLDDVPNAQNTDDIAGPIRDVGDDKADNNSKENSDTADSGDLQSSDNDDSSEPDQEEKEGSETTSSTSRLDPSVLCPQRVLVSRQPN</sequence>
<dbReference type="AlphaFoldDB" id="A0A8S9TLK0"/>
<evidence type="ECO:0000313" key="2">
    <source>
        <dbReference type="EMBL" id="KAF4127697.1"/>
    </source>
</evidence>
<dbReference type="EMBL" id="JAACNO010003225">
    <property type="protein sequence ID" value="KAF4127697.1"/>
    <property type="molecule type" value="Genomic_DNA"/>
</dbReference>
<name>A0A8S9TLK0_PHYIN</name>
<feature type="compositionally biased region" description="Acidic residues" evidence="1">
    <location>
        <begin position="93"/>
        <end position="106"/>
    </location>
</feature>
<comment type="caution">
    <text evidence="2">The sequence shown here is derived from an EMBL/GenBank/DDBJ whole genome shotgun (WGS) entry which is preliminary data.</text>
</comment>
<dbReference type="Proteomes" id="UP000704712">
    <property type="component" value="Unassembled WGS sequence"/>
</dbReference>
<proteinExistence type="predicted"/>
<gene>
    <name evidence="2" type="ORF">GN958_ATG23123</name>
</gene>